<reference evidence="2" key="1">
    <citation type="submission" date="2021-01" db="EMBL/GenBank/DDBJ databases">
        <authorList>
            <person name="Corre E."/>
            <person name="Pelletier E."/>
            <person name="Niang G."/>
            <person name="Scheremetjew M."/>
            <person name="Finn R."/>
            <person name="Kale V."/>
            <person name="Holt S."/>
            <person name="Cochrane G."/>
            <person name="Meng A."/>
            <person name="Brown T."/>
            <person name="Cohen L."/>
        </authorList>
    </citation>
    <scope>NUCLEOTIDE SEQUENCE</scope>
    <source>
        <strain evidence="2">CCMP1594</strain>
    </source>
</reference>
<name>A0A7S4CZ20_9EUGL</name>
<organism evidence="2">
    <name type="scientific">Eutreptiella gymnastica</name>
    <dbReference type="NCBI Taxonomy" id="73025"/>
    <lineage>
        <taxon>Eukaryota</taxon>
        <taxon>Discoba</taxon>
        <taxon>Euglenozoa</taxon>
        <taxon>Euglenida</taxon>
        <taxon>Spirocuta</taxon>
        <taxon>Euglenophyceae</taxon>
        <taxon>Eutreptiales</taxon>
        <taxon>Eutreptiaceae</taxon>
        <taxon>Eutreptiella</taxon>
    </lineage>
</organism>
<accession>A0A7S4CZ20</accession>
<proteinExistence type="predicted"/>
<protein>
    <submittedName>
        <fullName evidence="2">Uncharacterized protein</fullName>
    </submittedName>
</protein>
<dbReference type="AlphaFoldDB" id="A0A7S4CZ20"/>
<evidence type="ECO:0000256" key="1">
    <source>
        <dbReference type="SAM" id="Phobius"/>
    </source>
</evidence>
<keyword evidence="1" id="KW-0812">Transmembrane</keyword>
<keyword evidence="1" id="KW-0472">Membrane</keyword>
<keyword evidence="1" id="KW-1133">Transmembrane helix</keyword>
<evidence type="ECO:0000313" key="2">
    <source>
        <dbReference type="EMBL" id="CAE0810813.1"/>
    </source>
</evidence>
<dbReference type="EMBL" id="HBJA01062118">
    <property type="protein sequence ID" value="CAE0810813.1"/>
    <property type="molecule type" value="Transcribed_RNA"/>
</dbReference>
<gene>
    <name evidence="2" type="ORF">EGYM00163_LOCUS21959</name>
</gene>
<sequence>MILERTLVCVGAKRKRGCSLVPESLKNWLVSIDLWCHTILHTYQNASQKKTRPPVPNMGPGPAGPIFFFLIEIYILSDCMYVGACRRLGHIFSMRCNQVRSVLNKDVRNSDCGVHCLFAFEASHVCLSFYPFNFSQ</sequence>
<feature type="transmembrane region" description="Helical" evidence="1">
    <location>
        <begin position="66"/>
        <end position="85"/>
    </location>
</feature>